<dbReference type="Gene3D" id="3.40.50.1820">
    <property type="entry name" value="alpha/beta hydrolase"/>
    <property type="match status" value="1"/>
</dbReference>
<reference evidence="2 3" key="1">
    <citation type="submission" date="2021-01" db="EMBL/GenBank/DDBJ databases">
        <title>Genomic Encyclopedia of Type Strains, Phase IV (KMG-IV): sequencing the most valuable type-strain genomes for metagenomic binning, comparative biology and taxonomic classification.</title>
        <authorList>
            <person name="Goeker M."/>
        </authorList>
    </citation>
    <scope>NUCLEOTIDE SEQUENCE [LARGE SCALE GENOMIC DNA]</scope>
    <source>
        <strain evidence="2 3">DSM 25540</strain>
    </source>
</reference>
<comment type="caution">
    <text evidence="2">The sequence shown here is derived from an EMBL/GenBank/DDBJ whole genome shotgun (WGS) entry which is preliminary data.</text>
</comment>
<protein>
    <recommendedName>
        <fullName evidence="1">BAAT/Acyl-CoA thioester hydrolase C-terminal domain-containing protein</fullName>
    </recommendedName>
</protein>
<feature type="domain" description="BAAT/Acyl-CoA thioester hydrolase C-terminal" evidence="1">
    <location>
        <begin position="23"/>
        <end position="89"/>
    </location>
</feature>
<organism evidence="2 3">
    <name type="scientific">Geomicrobium sediminis</name>
    <dbReference type="NCBI Taxonomy" id="1347788"/>
    <lineage>
        <taxon>Bacteria</taxon>
        <taxon>Bacillati</taxon>
        <taxon>Bacillota</taxon>
        <taxon>Bacilli</taxon>
        <taxon>Bacillales</taxon>
        <taxon>Geomicrobium</taxon>
    </lineage>
</organism>
<proteinExistence type="predicted"/>
<keyword evidence="3" id="KW-1185">Reference proteome</keyword>
<dbReference type="EMBL" id="JAFBEC010000006">
    <property type="protein sequence ID" value="MBM7633110.1"/>
    <property type="molecule type" value="Genomic_DNA"/>
</dbReference>
<dbReference type="InterPro" id="IPR014940">
    <property type="entry name" value="BAAT_C"/>
</dbReference>
<name>A0ABS2PCE4_9BACL</name>
<dbReference type="Proteomes" id="UP000741863">
    <property type="component" value="Unassembled WGS sequence"/>
</dbReference>
<evidence type="ECO:0000313" key="2">
    <source>
        <dbReference type="EMBL" id="MBM7633110.1"/>
    </source>
</evidence>
<dbReference type="Pfam" id="PF08840">
    <property type="entry name" value="BAAT_C"/>
    <property type="match status" value="1"/>
</dbReference>
<evidence type="ECO:0000313" key="3">
    <source>
        <dbReference type="Proteomes" id="UP000741863"/>
    </source>
</evidence>
<sequence length="122" mass="13377">MRMMVNMLVATPIAYRETYESAVKNSENAEEARIDSSLFNGNALLFGAHDDAMWQGDEAAEQIAAEIGDRAEAIIYEDAGHLFGGPPYLAGMAMGGTEEANEEAKAHSDEQLYLFLEENVQE</sequence>
<dbReference type="RefSeq" id="WP_204697664.1">
    <property type="nucleotide sequence ID" value="NZ_JAFBEC010000006.1"/>
</dbReference>
<evidence type="ECO:0000259" key="1">
    <source>
        <dbReference type="Pfam" id="PF08840"/>
    </source>
</evidence>
<gene>
    <name evidence="2" type="ORF">JOD17_002204</name>
</gene>
<accession>A0ABS2PCE4</accession>
<dbReference type="InterPro" id="IPR029058">
    <property type="entry name" value="AB_hydrolase_fold"/>
</dbReference>